<name>A0AAD8JIU4_9APIA</name>
<dbReference type="Proteomes" id="UP001237642">
    <property type="component" value="Unassembled WGS sequence"/>
</dbReference>
<evidence type="ECO:0000313" key="2">
    <source>
        <dbReference type="EMBL" id="KAK1404558.1"/>
    </source>
</evidence>
<organism evidence="2 3">
    <name type="scientific">Heracleum sosnowskyi</name>
    <dbReference type="NCBI Taxonomy" id="360622"/>
    <lineage>
        <taxon>Eukaryota</taxon>
        <taxon>Viridiplantae</taxon>
        <taxon>Streptophyta</taxon>
        <taxon>Embryophyta</taxon>
        <taxon>Tracheophyta</taxon>
        <taxon>Spermatophyta</taxon>
        <taxon>Magnoliopsida</taxon>
        <taxon>eudicotyledons</taxon>
        <taxon>Gunneridae</taxon>
        <taxon>Pentapetalae</taxon>
        <taxon>asterids</taxon>
        <taxon>campanulids</taxon>
        <taxon>Apiales</taxon>
        <taxon>Apiaceae</taxon>
        <taxon>Apioideae</taxon>
        <taxon>apioid superclade</taxon>
        <taxon>Tordylieae</taxon>
        <taxon>Tordyliinae</taxon>
        <taxon>Heracleum</taxon>
    </lineage>
</organism>
<evidence type="ECO:0000313" key="3">
    <source>
        <dbReference type="Proteomes" id="UP001237642"/>
    </source>
</evidence>
<dbReference type="AlphaFoldDB" id="A0AAD8JIU4"/>
<evidence type="ECO:0000256" key="1">
    <source>
        <dbReference type="SAM" id="Coils"/>
    </source>
</evidence>
<dbReference type="EMBL" id="JAUIZM010000001">
    <property type="protein sequence ID" value="KAK1404558.1"/>
    <property type="molecule type" value="Genomic_DNA"/>
</dbReference>
<sequence length="115" mass="13796">MTELKDGGRYRWFLEERSVRCHKISLKRSKKFQLEDRLFSLSSVSSPAKVGNNNKLGIFVYSFNMDNTNEERKQLEKAHDQLRRQAYDELRRPGFDIEIFNERDETDNVHLDQRE</sequence>
<feature type="coiled-coil region" evidence="1">
    <location>
        <begin position="65"/>
        <end position="92"/>
    </location>
</feature>
<keyword evidence="1" id="KW-0175">Coiled coil</keyword>
<gene>
    <name evidence="2" type="ORF">POM88_004163</name>
</gene>
<keyword evidence="3" id="KW-1185">Reference proteome</keyword>
<reference evidence="2" key="1">
    <citation type="submission" date="2023-02" db="EMBL/GenBank/DDBJ databases">
        <title>Genome of toxic invasive species Heracleum sosnowskyi carries increased number of genes despite the absence of recent whole-genome duplications.</title>
        <authorList>
            <person name="Schelkunov M."/>
            <person name="Shtratnikova V."/>
            <person name="Makarenko M."/>
            <person name="Klepikova A."/>
            <person name="Omelchenko D."/>
            <person name="Novikova G."/>
            <person name="Obukhova E."/>
            <person name="Bogdanov V."/>
            <person name="Penin A."/>
            <person name="Logacheva M."/>
        </authorList>
    </citation>
    <scope>NUCLEOTIDE SEQUENCE</scope>
    <source>
        <strain evidence="2">Hsosn_3</strain>
        <tissue evidence="2">Leaf</tissue>
    </source>
</reference>
<reference evidence="2" key="2">
    <citation type="submission" date="2023-05" db="EMBL/GenBank/DDBJ databases">
        <authorList>
            <person name="Schelkunov M.I."/>
        </authorList>
    </citation>
    <scope>NUCLEOTIDE SEQUENCE</scope>
    <source>
        <strain evidence="2">Hsosn_3</strain>
        <tissue evidence="2">Leaf</tissue>
    </source>
</reference>
<proteinExistence type="predicted"/>
<comment type="caution">
    <text evidence="2">The sequence shown here is derived from an EMBL/GenBank/DDBJ whole genome shotgun (WGS) entry which is preliminary data.</text>
</comment>
<protein>
    <submittedName>
        <fullName evidence="2">Uncharacterized protein</fullName>
    </submittedName>
</protein>
<accession>A0AAD8JIU4</accession>